<evidence type="ECO:0000313" key="2">
    <source>
        <dbReference type="Proteomes" id="UP000001194"/>
    </source>
</evidence>
<dbReference type="HOGENOM" id="CLU_2085233_0_0_1"/>
<organism evidence="2">
    <name type="scientific">Laccaria bicolor (strain S238N-H82 / ATCC MYA-4686)</name>
    <name type="common">Bicoloured deceiver</name>
    <name type="synonym">Laccaria laccata var. bicolor</name>
    <dbReference type="NCBI Taxonomy" id="486041"/>
    <lineage>
        <taxon>Eukaryota</taxon>
        <taxon>Fungi</taxon>
        <taxon>Dikarya</taxon>
        <taxon>Basidiomycota</taxon>
        <taxon>Agaricomycotina</taxon>
        <taxon>Agaricomycetes</taxon>
        <taxon>Agaricomycetidae</taxon>
        <taxon>Agaricales</taxon>
        <taxon>Agaricineae</taxon>
        <taxon>Hydnangiaceae</taxon>
        <taxon>Laccaria</taxon>
    </lineage>
</organism>
<keyword evidence="2" id="KW-1185">Reference proteome</keyword>
<reference evidence="1 2" key="1">
    <citation type="journal article" date="2008" name="Nature">
        <title>The genome of Laccaria bicolor provides insights into mycorrhizal symbiosis.</title>
        <authorList>
            <person name="Martin F."/>
            <person name="Aerts A."/>
            <person name="Ahren D."/>
            <person name="Brun A."/>
            <person name="Danchin E.G.J."/>
            <person name="Duchaussoy F."/>
            <person name="Gibon J."/>
            <person name="Kohler A."/>
            <person name="Lindquist E."/>
            <person name="Pereda V."/>
            <person name="Salamov A."/>
            <person name="Shapiro H.J."/>
            <person name="Wuyts J."/>
            <person name="Blaudez D."/>
            <person name="Buee M."/>
            <person name="Brokstein P."/>
            <person name="Canbaeck B."/>
            <person name="Cohen D."/>
            <person name="Courty P.E."/>
            <person name="Coutinho P.M."/>
            <person name="Delaruelle C."/>
            <person name="Detter J.C."/>
            <person name="Deveau A."/>
            <person name="DiFazio S."/>
            <person name="Duplessis S."/>
            <person name="Fraissinet-Tachet L."/>
            <person name="Lucic E."/>
            <person name="Frey-Klett P."/>
            <person name="Fourrey C."/>
            <person name="Feussner I."/>
            <person name="Gay G."/>
            <person name="Grimwood J."/>
            <person name="Hoegger P.J."/>
            <person name="Jain P."/>
            <person name="Kilaru S."/>
            <person name="Labbe J."/>
            <person name="Lin Y.C."/>
            <person name="Legue V."/>
            <person name="Le Tacon F."/>
            <person name="Marmeisse R."/>
            <person name="Melayah D."/>
            <person name="Montanini B."/>
            <person name="Muratet M."/>
            <person name="Nehls U."/>
            <person name="Niculita-Hirzel H."/>
            <person name="Oudot-Le Secq M.P."/>
            <person name="Peter M."/>
            <person name="Quesneville H."/>
            <person name="Rajashekar B."/>
            <person name="Reich M."/>
            <person name="Rouhier N."/>
            <person name="Schmutz J."/>
            <person name="Yin T."/>
            <person name="Chalot M."/>
            <person name="Henrissat B."/>
            <person name="Kuees U."/>
            <person name="Lucas S."/>
            <person name="Van de Peer Y."/>
            <person name="Podila G.K."/>
            <person name="Polle A."/>
            <person name="Pukkila P.J."/>
            <person name="Richardson P.M."/>
            <person name="Rouze P."/>
            <person name="Sanders I.R."/>
            <person name="Stajich J.E."/>
            <person name="Tunlid A."/>
            <person name="Tuskan G."/>
            <person name="Grigoriev I.V."/>
        </authorList>
    </citation>
    <scope>NUCLEOTIDE SEQUENCE [LARGE SCALE GENOMIC DNA]</scope>
    <source>
        <strain evidence="2">S238N-H82 / ATCC MYA-4686</strain>
    </source>
</reference>
<name>B0D1B2_LACBS</name>
<dbReference type="GeneID" id="6073175"/>
<gene>
    <name evidence="1" type="ORF">LACBIDRAFT_293188</name>
</gene>
<dbReference type="RefSeq" id="XP_001877498.1">
    <property type="nucleotide sequence ID" value="XM_001877463.1"/>
</dbReference>
<dbReference type="AlphaFoldDB" id="B0D1B2"/>
<dbReference type="InParanoid" id="B0D1B2"/>
<accession>B0D1B2</accession>
<proteinExistence type="predicted"/>
<dbReference type="EMBL" id="DS547095">
    <property type="protein sequence ID" value="EDR11601.1"/>
    <property type="molecule type" value="Genomic_DNA"/>
</dbReference>
<evidence type="ECO:0000313" key="1">
    <source>
        <dbReference type="EMBL" id="EDR11601.1"/>
    </source>
</evidence>
<dbReference type="KEGG" id="lbc:LACBIDRAFT_293188"/>
<protein>
    <submittedName>
        <fullName evidence="1">Predicted protein</fullName>
    </submittedName>
</protein>
<dbReference type="Proteomes" id="UP000001194">
    <property type="component" value="Unassembled WGS sequence"/>
</dbReference>
<sequence length="117" mass="12981">MGKGREIVVDQQRWVGSQLLSSELRLFCMFNDGGAERNQQMGVNCDFGEGEYLASVAQLRPRKKLEEVLAVNADDVSRFEFLGSGMERVSARYLQLLLNGLPEAHGTTVELTRNSGS</sequence>